<dbReference type="PANTHER" id="PTHR11814">
    <property type="entry name" value="SULFATE TRANSPORTER"/>
    <property type="match status" value="1"/>
</dbReference>
<proteinExistence type="predicted"/>
<keyword evidence="3 5" id="KW-1133">Transmembrane helix</keyword>
<dbReference type="AlphaFoldDB" id="A0A4U6QP11"/>
<dbReference type="GO" id="GO:0055085">
    <property type="term" value="P:transmembrane transport"/>
    <property type="evidence" value="ECO:0007669"/>
    <property type="project" value="InterPro"/>
</dbReference>
<sequence length="555" mass="56144">MAGLLRHLGAVALPRAADYRGARTSWRADLTAGLTVGVVALPLALGFGVSSGLGAAAGLITAVVAGVVAAVFGGSHVQVSGPTGAMTVVLVPIVAHYGPGAVAVIGLLAGVLVMTAGLARLGQLVAYLPWPVLEGFTLGIAAIIFLQQIPLVSPVEHSGESTVAAAVTATLHASWPAVWPSLVVVAVVVAIMVVLPRWVRGIPASLVAVVVSSVLVAETGLAVPTIGPLPEGLPTPSLPVLSLSALPSLLGPALAVAALCAIESLLSARVADRLAGAPPARRTEPDRELFGQGLACVASAMVGGMPATGAIARTAVNVRTGARTRVAAVVHSLVLLAVVLFGATLVSGIPLAALAAVLMVTAVRMVESRVVRSVIHAGRAEWAIFAVTAAVTVLVDLITAIEVGIVLAGLLALRAVARSSRLTPGAAGTGIDPPPGVEVQRVDGSLFFAAAPTLFSTFALAPSTSVLVLRLSSVHALDISGAAHLAERIDQWTADGVTVLLKGTRPDHAATLEAAGLPQRLHCSLPADDPDHVVDHSFAELDRAVQHAARHVQRC</sequence>
<organism evidence="7 8">
    <name type="scientific">Nakamurella flava</name>
    <dbReference type="NCBI Taxonomy" id="2576308"/>
    <lineage>
        <taxon>Bacteria</taxon>
        <taxon>Bacillati</taxon>
        <taxon>Actinomycetota</taxon>
        <taxon>Actinomycetes</taxon>
        <taxon>Nakamurellales</taxon>
        <taxon>Nakamurellaceae</taxon>
        <taxon>Nakamurella</taxon>
    </lineage>
</organism>
<evidence type="ECO:0000259" key="6">
    <source>
        <dbReference type="PROSITE" id="PS50801"/>
    </source>
</evidence>
<feature type="transmembrane region" description="Helical" evidence="5">
    <location>
        <begin position="177"/>
        <end position="199"/>
    </location>
</feature>
<dbReference type="Pfam" id="PF01740">
    <property type="entry name" value="STAS"/>
    <property type="match status" value="1"/>
</dbReference>
<feature type="transmembrane region" description="Helical" evidence="5">
    <location>
        <begin position="125"/>
        <end position="146"/>
    </location>
</feature>
<dbReference type="EMBL" id="SZZH01000001">
    <property type="protein sequence ID" value="TKV62159.1"/>
    <property type="molecule type" value="Genomic_DNA"/>
</dbReference>
<dbReference type="InterPro" id="IPR001902">
    <property type="entry name" value="SLC26A/SulP_fam"/>
</dbReference>
<keyword evidence="8" id="KW-1185">Reference proteome</keyword>
<dbReference type="SUPFAM" id="SSF52091">
    <property type="entry name" value="SpoIIaa-like"/>
    <property type="match status" value="1"/>
</dbReference>
<feature type="transmembrane region" description="Helical" evidence="5">
    <location>
        <begin position="382"/>
        <end position="413"/>
    </location>
</feature>
<feature type="transmembrane region" description="Helical" evidence="5">
    <location>
        <begin position="332"/>
        <end position="361"/>
    </location>
</feature>
<protein>
    <submittedName>
        <fullName evidence="7">SulP family inorganic anion transporter</fullName>
    </submittedName>
</protein>
<dbReference type="OrthoDB" id="9771198at2"/>
<dbReference type="InterPro" id="IPR002645">
    <property type="entry name" value="STAS_dom"/>
</dbReference>
<dbReference type="InterPro" id="IPR036513">
    <property type="entry name" value="STAS_dom_sf"/>
</dbReference>
<evidence type="ECO:0000256" key="5">
    <source>
        <dbReference type="SAM" id="Phobius"/>
    </source>
</evidence>
<feature type="transmembrane region" description="Helical" evidence="5">
    <location>
        <begin position="97"/>
        <end position="118"/>
    </location>
</feature>
<dbReference type="Proteomes" id="UP000306985">
    <property type="component" value="Unassembled WGS sequence"/>
</dbReference>
<dbReference type="CDD" id="cd07042">
    <property type="entry name" value="STAS_SulP_like_sulfate_transporter"/>
    <property type="match status" value="1"/>
</dbReference>
<feature type="transmembrane region" description="Helical" evidence="5">
    <location>
        <begin position="249"/>
        <end position="268"/>
    </location>
</feature>
<evidence type="ECO:0000256" key="2">
    <source>
        <dbReference type="ARBA" id="ARBA00022692"/>
    </source>
</evidence>
<reference evidence="7 8" key="1">
    <citation type="submission" date="2019-05" db="EMBL/GenBank/DDBJ databases">
        <title>Nakamurella sp. N5BH11, whole genome shotgun sequence.</title>
        <authorList>
            <person name="Tuo L."/>
        </authorList>
    </citation>
    <scope>NUCLEOTIDE SEQUENCE [LARGE SCALE GENOMIC DNA]</scope>
    <source>
        <strain evidence="7 8">N5BH11</strain>
    </source>
</reference>
<dbReference type="Pfam" id="PF00916">
    <property type="entry name" value="Sulfate_transp"/>
    <property type="match status" value="1"/>
</dbReference>
<comment type="caution">
    <text evidence="7">The sequence shown here is derived from an EMBL/GenBank/DDBJ whole genome shotgun (WGS) entry which is preliminary data.</text>
</comment>
<dbReference type="InterPro" id="IPR011547">
    <property type="entry name" value="SLC26A/SulP_dom"/>
</dbReference>
<feature type="domain" description="STAS" evidence="6">
    <location>
        <begin position="427"/>
        <end position="548"/>
    </location>
</feature>
<feature type="transmembrane region" description="Helical" evidence="5">
    <location>
        <begin position="30"/>
        <end position="49"/>
    </location>
</feature>
<gene>
    <name evidence="7" type="ORF">FDO65_04945</name>
</gene>
<evidence type="ECO:0000256" key="4">
    <source>
        <dbReference type="ARBA" id="ARBA00023136"/>
    </source>
</evidence>
<evidence type="ECO:0000313" key="8">
    <source>
        <dbReference type="Proteomes" id="UP000306985"/>
    </source>
</evidence>
<keyword evidence="4 5" id="KW-0472">Membrane</keyword>
<name>A0A4U6QP11_9ACTN</name>
<feature type="transmembrane region" description="Helical" evidence="5">
    <location>
        <begin position="56"/>
        <end position="77"/>
    </location>
</feature>
<evidence type="ECO:0000256" key="3">
    <source>
        <dbReference type="ARBA" id="ARBA00022989"/>
    </source>
</evidence>
<feature type="transmembrane region" description="Helical" evidence="5">
    <location>
        <begin position="206"/>
        <end position="229"/>
    </location>
</feature>
<dbReference type="PROSITE" id="PS50801">
    <property type="entry name" value="STAS"/>
    <property type="match status" value="1"/>
</dbReference>
<dbReference type="GO" id="GO:0016020">
    <property type="term" value="C:membrane"/>
    <property type="evidence" value="ECO:0007669"/>
    <property type="project" value="UniProtKB-SubCell"/>
</dbReference>
<evidence type="ECO:0000256" key="1">
    <source>
        <dbReference type="ARBA" id="ARBA00004141"/>
    </source>
</evidence>
<keyword evidence="2 5" id="KW-0812">Transmembrane</keyword>
<accession>A0A4U6QP11</accession>
<feature type="transmembrane region" description="Helical" evidence="5">
    <location>
        <begin position="289"/>
        <end position="312"/>
    </location>
</feature>
<comment type="subcellular location">
    <subcellularLocation>
        <location evidence="1">Membrane</location>
        <topology evidence="1">Multi-pass membrane protein</topology>
    </subcellularLocation>
</comment>
<evidence type="ECO:0000313" key="7">
    <source>
        <dbReference type="EMBL" id="TKV62159.1"/>
    </source>
</evidence>
<dbReference type="Gene3D" id="3.30.750.24">
    <property type="entry name" value="STAS domain"/>
    <property type="match status" value="1"/>
</dbReference>